<dbReference type="SUPFAM" id="SSF53597">
    <property type="entry name" value="Dihydrofolate reductase-like"/>
    <property type="match status" value="1"/>
</dbReference>
<dbReference type="Gene3D" id="3.40.430.10">
    <property type="entry name" value="Dihydrofolate Reductase, subunit A"/>
    <property type="match status" value="1"/>
</dbReference>
<dbReference type="SUPFAM" id="SSF55831">
    <property type="entry name" value="Thymidylate synthase/dCMP hydroxymethylase"/>
    <property type="match status" value="1"/>
</dbReference>
<name>A0A6C0HLS9_9ZZZZ</name>
<dbReference type="InterPro" id="IPR045097">
    <property type="entry name" value="Thymidate_synth/dCMP_Mease"/>
</dbReference>
<evidence type="ECO:0000256" key="2">
    <source>
        <dbReference type="ARBA" id="ARBA00022679"/>
    </source>
</evidence>
<dbReference type="GO" id="GO:0004146">
    <property type="term" value="F:dihydrofolate reductase activity"/>
    <property type="evidence" value="ECO:0007669"/>
    <property type="project" value="InterPro"/>
</dbReference>
<dbReference type="InterPro" id="IPR036926">
    <property type="entry name" value="Thymidate_synth/dCMP_Mease_sf"/>
</dbReference>
<keyword evidence="4" id="KW-0560">Oxidoreductase</keyword>
<dbReference type="PANTHER" id="PTHR11548:SF1">
    <property type="entry name" value="THYMIDYLATE SYNTHASE 1"/>
    <property type="match status" value="1"/>
</dbReference>
<accession>A0A6C0HLS9</accession>
<dbReference type="PROSITE" id="PS51330">
    <property type="entry name" value="DHFR_2"/>
    <property type="match status" value="1"/>
</dbReference>
<dbReference type="AlphaFoldDB" id="A0A6C0HLS9"/>
<dbReference type="Pfam" id="PF00303">
    <property type="entry name" value="Thymidylat_synt"/>
    <property type="match status" value="1"/>
</dbReference>
<sequence>MEQVQPQRLYNIIVAYTFGTRGIGLNGELPWHISADMAYFKSITTMKSIHETTATPVTLVTNIVVMGRKTWDSIPAKFKPLSDRFNIVITNSKTPVEYDNSHNNSHNNNLADKVIFINWEQFLALDLSHPKYGQIFIIGGETIYKKFLDMDNKCISRIYATEIYDYKGACDTYFPQFTYQNITEVTPFIQSNGYWIRHIVYNVSFKYNIQTSDAPPVWLNIEENNYLQVMKTILESGTSNDDRTGVGTLSLFGEMLKYNLRDTFPITTTKRIPARQIFEELMFYISGKTDNTILQEKAIHIWDANTTREFLDKRGLNHYKVGDFGETYGFNMRHYGGEYIGCDVEYPSGYGYDQLANAIELIKNEPASRRIIIDLWNPATQHKAALPSCLCKYQFNVNVTRGELNLAIYLRSSDYFLANNWNTCTGAFLVHMICNLNGIDLKPGELTVFIADAHIYKFHIEQVKVNLARQPYPYPKLVFKGCGDSSGDSNSNKANKKNSINEFKWDDFELLGYKAHAGIKAPMAV</sequence>
<keyword evidence="1" id="KW-0489">Methyltransferase</keyword>
<dbReference type="EMBL" id="MN739981">
    <property type="protein sequence ID" value="QHT81327.1"/>
    <property type="molecule type" value="Genomic_DNA"/>
</dbReference>
<dbReference type="InterPro" id="IPR001796">
    <property type="entry name" value="DHFR_dom"/>
</dbReference>
<dbReference type="GO" id="GO:0004799">
    <property type="term" value="F:thymidylate synthase activity"/>
    <property type="evidence" value="ECO:0007669"/>
    <property type="project" value="InterPro"/>
</dbReference>
<dbReference type="InterPro" id="IPR000398">
    <property type="entry name" value="Thymidylate_synthase"/>
</dbReference>
<evidence type="ECO:0000256" key="1">
    <source>
        <dbReference type="ARBA" id="ARBA00022603"/>
    </source>
</evidence>
<dbReference type="CDD" id="cd00351">
    <property type="entry name" value="TS_Pyrimidine_HMase"/>
    <property type="match status" value="1"/>
</dbReference>
<keyword evidence="2" id="KW-0808">Transferase</keyword>
<dbReference type="GO" id="GO:0032259">
    <property type="term" value="P:methylation"/>
    <property type="evidence" value="ECO:0007669"/>
    <property type="project" value="UniProtKB-KW"/>
</dbReference>
<dbReference type="GO" id="GO:0006231">
    <property type="term" value="P:dTMP biosynthetic process"/>
    <property type="evidence" value="ECO:0007669"/>
    <property type="project" value="InterPro"/>
</dbReference>
<dbReference type="PRINTS" id="PR00108">
    <property type="entry name" value="THYMDSNTHASE"/>
</dbReference>
<feature type="domain" description="DHFR" evidence="5">
    <location>
        <begin position="9"/>
        <end position="203"/>
    </location>
</feature>
<keyword evidence="3" id="KW-0521">NADP</keyword>
<dbReference type="NCBIfam" id="TIGR03284">
    <property type="entry name" value="thym_sym"/>
    <property type="match status" value="1"/>
</dbReference>
<dbReference type="GO" id="GO:0005739">
    <property type="term" value="C:mitochondrion"/>
    <property type="evidence" value="ECO:0007669"/>
    <property type="project" value="TreeGrafter"/>
</dbReference>
<dbReference type="Gene3D" id="3.30.572.10">
    <property type="entry name" value="Thymidylate synthase/dCMP hydroxymethylase domain"/>
    <property type="match status" value="1"/>
</dbReference>
<dbReference type="GO" id="GO:0046654">
    <property type="term" value="P:tetrahydrofolate biosynthetic process"/>
    <property type="evidence" value="ECO:0007669"/>
    <property type="project" value="InterPro"/>
</dbReference>
<protein>
    <recommendedName>
        <fullName evidence="5">DHFR domain-containing protein</fullName>
    </recommendedName>
</protein>
<dbReference type="CDD" id="cd00209">
    <property type="entry name" value="DHFR"/>
    <property type="match status" value="1"/>
</dbReference>
<evidence type="ECO:0000259" key="5">
    <source>
        <dbReference type="PROSITE" id="PS51330"/>
    </source>
</evidence>
<dbReference type="Pfam" id="PF00186">
    <property type="entry name" value="DHFR_1"/>
    <property type="match status" value="1"/>
</dbReference>
<dbReference type="InterPro" id="IPR024072">
    <property type="entry name" value="DHFR-like_dom_sf"/>
</dbReference>
<dbReference type="InterPro" id="IPR017925">
    <property type="entry name" value="DHFR_CS"/>
</dbReference>
<reference evidence="6" key="1">
    <citation type="journal article" date="2020" name="Nature">
        <title>Giant virus diversity and host interactions through global metagenomics.</title>
        <authorList>
            <person name="Schulz F."/>
            <person name="Roux S."/>
            <person name="Paez-Espino D."/>
            <person name="Jungbluth S."/>
            <person name="Walsh D.A."/>
            <person name="Denef V.J."/>
            <person name="McMahon K.D."/>
            <person name="Konstantinidis K.T."/>
            <person name="Eloe-Fadrosh E.A."/>
            <person name="Kyrpides N.C."/>
            <person name="Woyke T."/>
        </authorList>
    </citation>
    <scope>NUCLEOTIDE SEQUENCE</scope>
    <source>
        <strain evidence="6">GVMAG-M-3300023184-13</strain>
    </source>
</reference>
<organism evidence="6">
    <name type="scientific">viral metagenome</name>
    <dbReference type="NCBI Taxonomy" id="1070528"/>
    <lineage>
        <taxon>unclassified sequences</taxon>
        <taxon>metagenomes</taxon>
        <taxon>organismal metagenomes</taxon>
    </lineage>
</organism>
<proteinExistence type="predicted"/>
<dbReference type="PROSITE" id="PS00075">
    <property type="entry name" value="DHFR_1"/>
    <property type="match status" value="1"/>
</dbReference>
<dbReference type="GO" id="GO:0005829">
    <property type="term" value="C:cytosol"/>
    <property type="evidence" value="ECO:0007669"/>
    <property type="project" value="TreeGrafter"/>
</dbReference>
<dbReference type="InterPro" id="IPR023451">
    <property type="entry name" value="Thymidate_synth/dCMP_Mease_dom"/>
</dbReference>
<evidence type="ECO:0000256" key="3">
    <source>
        <dbReference type="ARBA" id="ARBA00022857"/>
    </source>
</evidence>
<evidence type="ECO:0000313" key="6">
    <source>
        <dbReference type="EMBL" id="QHT81327.1"/>
    </source>
</evidence>
<dbReference type="PANTHER" id="PTHR11548">
    <property type="entry name" value="THYMIDYLATE SYNTHASE 1"/>
    <property type="match status" value="1"/>
</dbReference>
<evidence type="ECO:0000256" key="4">
    <source>
        <dbReference type="ARBA" id="ARBA00023002"/>
    </source>
</evidence>